<dbReference type="AlphaFoldDB" id="A0A916YG24"/>
<dbReference type="PROSITE" id="PS51257">
    <property type="entry name" value="PROKAR_LIPOPROTEIN"/>
    <property type="match status" value="1"/>
</dbReference>
<sequence>MTKYRKIQTLIIILIATVLSFGCKEENHIDKYEVNVDSLKTLPDGFYAYRRGNIFFDNEKFMIWYTLDNSGNVKDVFRISDMANQGSEKAATINKYNIDTTANKIDIQRFIDLSRKFKFGHIKVDRLNKVSFSYRDGLSEQYVMTFIDSLKEKYSNNKDFKILTNGWFEYIDR</sequence>
<dbReference type="RefSeq" id="WP_188764138.1">
    <property type="nucleotide sequence ID" value="NZ_BMKK01000001.1"/>
</dbReference>
<proteinExistence type="predicted"/>
<accession>A0A916YG24</accession>
<dbReference type="Proteomes" id="UP000609064">
    <property type="component" value="Unassembled WGS sequence"/>
</dbReference>
<evidence type="ECO:0000313" key="1">
    <source>
        <dbReference type="EMBL" id="GGD43276.1"/>
    </source>
</evidence>
<keyword evidence="2" id="KW-1185">Reference proteome</keyword>
<protein>
    <submittedName>
        <fullName evidence="1">Uncharacterized protein</fullName>
    </submittedName>
</protein>
<reference evidence="1" key="2">
    <citation type="submission" date="2020-09" db="EMBL/GenBank/DDBJ databases">
        <authorList>
            <person name="Sun Q."/>
            <person name="Zhou Y."/>
        </authorList>
    </citation>
    <scope>NUCLEOTIDE SEQUENCE</scope>
    <source>
        <strain evidence="1">CGMCC 1.15958</strain>
    </source>
</reference>
<organism evidence="1 2">
    <name type="scientific">Emticicia aquatilis</name>
    <dbReference type="NCBI Taxonomy" id="1537369"/>
    <lineage>
        <taxon>Bacteria</taxon>
        <taxon>Pseudomonadati</taxon>
        <taxon>Bacteroidota</taxon>
        <taxon>Cytophagia</taxon>
        <taxon>Cytophagales</taxon>
        <taxon>Leadbetterellaceae</taxon>
        <taxon>Emticicia</taxon>
    </lineage>
</organism>
<gene>
    <name evidence="1" type="ORF">GCM10011514_04050</name>
</gene>
<evidence type="ECO:0000313" key="2">
    <source>
        <dbReference type="Proteomes" id="UP000609064"/>
    </source>
</evidence>
<reference evidence="1" key="1">
    <citation type="journal article" date="2014" name="Int. J. Syst. Evol. Microbiol.">
        <title>Complete genome sequence of Corynebacterium casei LMG S-19264T (=DSM 44701T), isolated from a smear-ripened cheese.</title>
        <authorList>
            <consortium name="US DOE Joint Genome Institute (JGI-PGF)"/>
            <person name="Walter F."/>
            <person name="Albersmeier A."/>
            <person name="Kalinowski J."/>
            <person name="Ruckert C."/>
        </authorList>
    </citation>
    <scope>NUCLEOTIDE SEQUENCE</scope>
    <source>
        <strain evidence="1">CGMCC 1.15958</strain>
    </source>
</reference>
<name>A0A916YG24_9BACT</name>
<dbReference type="EMBL" id="BMKK01000001">
    <property type="protein sequence ID" value="GGD43276.1"/>
    <property type="molecule type" value="Genomic_DNA"/>
</dbReference>
<comment type="caution">
    <text evidence="1">The sequence shown here is derived from an EMBL/GenBank/DDBJ whole genome shotgun (WGS) entry which is preliminary data.</text>
</comment>